<name>A0A1E4SC85_9ASCO</name>
<feature type="chain" id="PRO_5009162756" description="Mannan endo-1,6-alpha-mannosidase" evidence="13">
    <location>
        <begin position="19"/>
        <end position="446"/>
    </location>
</feature>
<dbReference type="InterPro" id="IPR005198">
    <property type="entry name" value="Glyco_hydro_76"/>
</dbReference>
<dbReference type="FunFam" id="1.50.10.20:FF:000006">
    <property type="entry name" value="Mannan endo-1,6-alpha-mannosidase"/>
    <property type="match status" value="1"/>
</dbReference>
<evidence type="ECO:0000256" key="6">
    <source>
        <dbReference type="ARBA" id="ARBA00022801"/>
    </source>
</evidence>
<dbReference type="OrthoDB" id="4187847at2759"/>
<dbReference type="GO" id="GO:0009272">
    <property type="term" value="P:fungal-type cell wall biogenesis"/>
    <property type="evidence" value="ECO:0007669"/>
    <property type="project" value="EnsemblFungi"/>
</dbReference>
<dbReference type="STRING" id="984487.A0A1E4SC85"/>
<dbReference type="AlphaFoldDB" id="A0A1E4SC85"/>
<dbReference type="GO" id="GO:0071555">
    <property type="term" value="P:cell wall organization"/>
    <property type="evidence" value="ECO:0007669"/>
    <property type="project" value="UniProtKB-KW"/>
</dbReference>
<keyword evidence="6 11" id="KW-0378">Hydrolase</keyword>
<dbReference type="Gene3D" id="1.50.10.20">
    <property type="match status" value="1"/>
</dbReference>
<reference evidence="15" key="1">
    <citation type="submission" date="2016-05" db="EMBL/GenBank/DDBJ databases">
        <title>Comparative genomics of biotechnologically important yeasts.</title>
        <authorList>
            <consortium name="DOE Joint Genome Institute"/>
            <person name="Riley R."/>
            <person name="Haridas S."/>
            <person name="Wolfe K.H."/>
            <person name="Lopes M.R."/>
            <person name="Hittinger C.T."/>
            <person name="Goker M."/>
            <person name="Salamov A."/>
            <person name="Wisecaver J."/>
            <person name="Long T.M."/>
            <person name="Aerts A.L."/>
            <person name="Barry K."/>
            <person name="Choi C."/>
            <person name="Clum A."/>
            <person name="Coughlan A.Y."/>
            <person name="Deshpande S."/>
            <person name="Douglass A.P."/>
            <person name="Hanson S.J."/>
            <person name="Klenk H.-P."/>
            <person name="Labutti K."/>
            <person name="Lapidus A."/>
            <person name="Lindquist E."/>
            <person name="Lipzen A."/>
            <person name="Meier-Kolthoff J.P."/>
            <person name="Ohm R.A."/>
            <person name="Otillar R.P."/>
            <person name="Pangilinan J."/>
            <person name="Peng Y."/>
            <person name="Rokas A."/>
            <person name="Rosa C.A."/>
            <person name="Scheuner C."/>
            <person name="Sibirny A.A."/>
            <person name="Slot J.C."/>
            <person name="Stielow J.B."/>
            <person name="Sun H."/>
            <person name="Kurtzman C.P."/>
            <person name="Blackwell M."/>
            <person name="Grigoriev I.V."/>
            <person name="Jeffries T.W."/>
        </authorList>
    </citation>
    <scope>NUCLEOTIDE SEQUENCE [LARGE SCALE GENOMIC DNA]</scope>
    <source>
        <strain evidence="15">NRRL Y-17324</strain>
    </source>
</reference>
<evidence type="ECO:0000256" key="13">
    <source>
        <dbReference type="SAM" id="SignalP"/>
    </source>
</evidence>
<dbReference type="EMBL" id="KV453916">
    <property type="protein sequence ID" value="ODV77127.1"/>
    <property type="molecule type" value="Genomic_DNA"/>
</dbReference>
<evidence type="ECO:0000256" key="9">
    <source>
        <dbReference type="ARBA" id="ARBA00023295"/>
    </source>
</evidence>
<proteinExistence type="inferred from homology"/>
<dbReference type="PIRSF" id="PIRSF016302">
    <property type="entry name" value="Man_a_manosd"/>
    <property type="match status" value="1"/>
</dbReference>
<gene>
    <name evidence="14" type="ORF">CANTADRAFT_23952</name>
</gene>
<evidence type="ECO:0000313" key="15">
    <source>
        <dbReference type="Proteomes" id="UP000094285"/>
    </source>
</evidence>
<evidence type="ECO:0000256" key="2">
    <source>
        <dbReference type="ARBA" id="ARBA00004308"/>
    </source>
</evidence>
<evidence type="ECO:0000256" key="7">
    <source>
        <dbReference type="ARBA" id="ARBA00023136"/>
    </source>
</evidence>
<evidence type="ECO:0000256" key="8">
    <source>
        <dbReference type="ARBA" id="ARBA00023180"/>
    </source>
</evidence>
<comment type="similarity">
    <text evidence="3 11">Belongs to the glycosyl hydrolase 76 family.</text>
</comment>
<keyword evidence="7 12" id="KW-0472">Membrane</keyword>
<accession>A0A1E4SC85</accession>
<feature type="transmembrane region" description="Helical" evidence="12">
    <location>
        <begin position="424"/>
        <end position="445"/>
    </location>
</feature>
<dbReference type="EC" id="3.2.1.101" evidence="4 11"/>
<dbReference type="Pfam" id="PF03663">
    <property type="entry name" value="Glyco_hydro_76"/>
    <property type="match status" value="1"/>
</dbReference>
<keyword evidence="12" id="KW-1133">Transmembrane helix</keyword>
<keyword evidence="8" id="KW-0325">Glycoprotein</keyword>
<evidence type="ECO:0000256" key="3">
    <source>
        <dbReference type="ARBA" id="ARBA00009699"/>
    </source>
</evidence>
<keyword evidence="9 11" id="KW-0326">Glycosidase</keyword>
<comment type="catalytic activity">
    <reaction evidence="1 11">
        <text>Random hydrolysis of (1-&gt;6)-alpha-D-mannosidic linkages in unbranched (1-&gt;6)-mannans.</text>
        <dbReference type="EC" id="3.2.1.101"/>
    </reaction>
</comment>
<evidence type="ECO:0000313" key="14">
    <source>
        <dbReference type="EMBL" id="ODV77127.1"/>
    </source>
</evidence>
<dbReference type="PANTHER" id="PTHR12145:SF36">
    <property type="entry name" value="MANNAN ENDO-1,6-ALPHA-MANNOSIDASE DCW1"/>
    <property type="match status" value="1"/>
</dbReference>
<protein>
    <recommendedName>
        <fullName evidence="4 11">Mannan endo-1,6-alpha-mannosidase</fullName>
        <ecNumber evidence="4 11">3.2.1.101</ecNumber>
    </recommendedName>
</protein>
<comment type="subcellular location">
    <subcellularLocation>
        <location evidence="2">Endomembrane system</location>
    </subcellularLocation>
</comment>
<evidence type="ECO:0000256" key="1">
    <source>
        <dbReference type="ARBA" id="ARBA00001452"/>
    </source>
</evidence>
<dbReference type="RefSeq" id="XP_020062249.1">
    <property type="nucleotide sequence ID" value="XM_020207023.1"/>
</dbReference>
<keyword evidence="15" id="KW-1185">Reference proteome</keyword>
<evidence type="ECO:0000256" key="5">
    <source>
        <dbReference type="ARBA" id="ARBA00022729"/>
    </source>
</evidence>
<dbReference type="GO" id="GO:0007117">
    <property type="term" value="P:budding cell bud growth"/>
    <property type="evidence" value="ECO:0007669"/>
    <property type="project" value="EnsemblFungi"/>
</dbReference>
<keyword evidence="5 13" id="KW-0732">Signal</keyword>
<evidence type="ECO:0000256" key="11">
    <source>
        <dbReference type="PIRNR" id="PIRNR016302"/>
    </source>
</evidence>
<dbReference type="PANTHER" id="PTHR12145">
    <property type="entry name" value="MANNAN ENDO-1,6-ALPHA-MANNOSIDASE DCW1"/>
    <property type="match status" value="1"/>
</dbReference>
<dbReference type="Proteomes" id="UP000094285">
    <property type="component" value="Unassembled WGS sequence"/>
</dbReference>
<dbReference type="GO" id="GO:0016052">
    <property type="term" value="P:carbohydrate catabolic process"/>
    <property type="evidence" value="ECO:0007669"/>
    <property type="project" value="InterPro"/>
</dbReference>
<evidence type="ECO:0000256" key="10">
    <source>
        <dbReference type="ARBA" id="ARBA00023316"/>
    </source>
</evidence>
<dbReference type="GeneID" id="30981160"/>
<dbReference type="SUPFAM" id="SSF48208">
    <property type="entry name" value="Six-hairpin glycosidases"/>
    <property type="match status" value="1"/>
</dbReference>
<feature type="signal peptide" evidence="13">
    <location>
        <begin position="1"/>
        <end position="18"/>
    </location>
</feature>
<evidence type="ECO:0000256" key="12">
    <source>
        <dbReference type="SAM" id="Phobius"/>
    </source>
</evidence>
<dbReference type="InterPro" id="IPR014480">
    <property type="entry name" value="Mannan-1_6-alpha_mannosidase"/>
</dbReference>
<sequence>MKLHPYIILASVVGMVQALHMDTNNLTNIKQNAALVADGLMNYYDGYRRGGTIGKFIPPYYWWEAGGAWGSLIDYSYYMENNTYHDVIQQAMEYQTGDDYNYIPLNESTTEGNDDQGFWGVAVIAAAEKNFTNPKDPKKQWLALAQAVFNTMSARWDPEHCGGGLRWQIFQWNSGYNYKNSVSNGCLFHIGARLARYTGNDSYADWSEKVWDWMIDSDLIIPGPYWKIVDGLEVDNCSDISPYQWTYNHGLFLAGCAYLYNYTEDEKWRNRTLELLKGAVVFFGTEYDIMYEAACQPSNTCNQDQRSFKAYFSRFLGLTMTLVPETEAVIRPWLVNAANAAANSCSGGTDGVTCGLNWFTGGWDGKFGLGEQMCALEAMTNLQANKFPIYTATTGGSSQGNPAGGYAVTNTNASPLKLGAGDTAGAGIITAIIGVSIVASGVWLVL</sequence>
<dbReference type="GO" id="GO:0008496">
    <property type="term" value="F:mannan endo-1,6-alpha-mannosidase activity"/>
    <property type="evidence" value="ECO:0007669"/>
    <property type="project" value="UniProtKB-UniRule"/>
</dbReference>
<dbReference type="InterPro" id="IPR008928">
    <property type="entry name" value="6-hairpin_glycosidase_sf"/>
</dbReference>
<keyword evidence="10" id="KW-0961">Cell wall biogenesis/degradation</keyword>
<organism evidence="14 15">
    <name type="scientific">Suhomyces tanzawaensis NRRL Y-17324</name>
    <dbReference type="NCBI Taxonomy" id="984487"/>
    <lineage>
        <taxon>Eukaryota</taxon>
        <taxon>Fungi</taxon>
        <taxon>Dikarya</taxon>
        <taxon>Ascomycota</taxon>
        <taxon>Saccharomycotina</taxon>
        <taxon>Pichiomycetes</taxon>
        <taxon>Debaryomycetaceae</taxon>
        <taxon>Suhomyces</taxon>
    </lineage>
</organism>
<dbReference type="GO" id="GO:0005886">
    <property type="term" value="C:plasma membrane"/>
    <property type="evidence" value="ECO:0007669"/>
    <property type="project" value="EnsemblFungi"/>
</dbReference>
<evidence type="ECO:0000256" key="4">
    <source>
        <dbReference type="ARBA" id="ARBA00012350"/>
    </source>
</evidence>
<keyword evidence="12" id="KW-0812">Transmembrane</keyword>
<dbReference type="GO" id="GO:0012505">
    <property type="term" value="C:endomembrane system"/>
    <property type="evidence" value="ECO:0007669"/>
    <property type="project" value="UniProtKB-SubCell"/>
</dbReference>